<evidence type="ECO:0000256" key="2">
    <source>
        <dbReference type="ARBA" id="ARBA00023015"/>
    </source>
</evidence>
<dbReference type="OrthoDB" id="1095242at2759"/>
<comment type="subcellular location">
    <subcellularLocation>
        <location evidence="1">Nucleus</location>
    </subcellularLocation>
</comment>
<dbReference type="PANTHER" id="PTHR47427:SF1">
    <property type="entry name" value="PROTEIN STE12"/>
    <property type="match status" value="1"/>
</dbReference>
<keyword evidence="8" id="KW-1185">Reference proteome</keyword>
<evidence type="ECO:0000256" key="3">
    <source>
        <dbReference type="ARBA" id="ARBA00023163"/>
    </source>
</evidence>
<dbReference type="GO" id="GO:0005634">
    <property type="term" value="C:nucleus"/>
    <property type="evidence" value="ECO:0007669"/>
    <property type="project" value="UniProtKB-SubCell"/>
</dbReference>
<protein>
    <submittedName>
        <fullName evidence="7">Similar to Saccharomyces cerevisiae YHR084W STE12 Transcription factor that is activated by a MAP kinase signaling cascade</fullName>
    </submittedName>
</protein>
<name>A0A0J9XL15_GEOCN</name>
<keyword evidence="3" id="KW-0804">Transcription</keyword>
<reference evidence="7" key="1">
    <citation type="submission" date="2014-03" db="EMBL/GenBank/DDBJ databases">
        <authorList>
            <person name="Casaregola S."/>
        </authorList>
    </citation>
    <scope>NUCLEOTIDE SEQUENCE [LARGE SCALE GENOMIC DNA]</scope>
    <source>
        <strain evidence="7">CLIB 918</strain>
    </source>
</reference>
<dbReference type="GO" id="GO:0003700">
    <property type="term" value="F:DNA-binding transcription factor activity"/>
    <property type="evidence" value="ECO:0007669"/>
    <property type="project" value="InterPro"/>
</dbReference>
<accession>A0A0J9XL15</accession>
<dbReference type="AlphaFoldDB" id="A0A0J9XL15"/>
<gene>
    <name evidence="7" type="ORF">BN980_GECA27s00252g</name>
</gene>
<keyword evidence="4" id="KW-0539">Nucleus</keyword>
<keyword evidence="2" id="KW-0805">Transcription regulation</keyword>
<feature type="region of interest" description="Disordered" evidence="6">
    <location>
        <begin position="365"/>
        <end position="391"/>
    </location>
</feature>
<dbReference type="GO" id="GO:1990526">
    <property type="term" value="C:Ste12p-Dig1p-Dig2p complex"/>
    <property type="evidence" value="ECO:0007669"/>
    <property type="project" value="TreeGrafter"/>
</dbReference>
<proteinExistence type="inferred from homology"/>
<dbReference type="InterPro" id="IPR003120">
    <property type="entry name" value="Ste12"/>
</dbReference>
<dbReference type="GO" id="GO:0016301">
    <property type="term" value="F:kinase activity"/>
    <property type="evidence" value="ECO:0007669"/>
    <property type="project" value="UniProtKB-KW"/>
</dbReference>
<keyword evidence="7" id="KW-0418">Kinase</keyword>
<evidence type="ECO:0000313" key="8">
    <source>
        <dbReference type="Proteomes" id="UP000242525"/>
    </source>
</evidence>
<comment type="similarity">
    <text evidence="5">Belongs to the STE12 transcription factor family.</text>
</comment>
<dbReference type="Proteomes" id="UP000242525">
    <property type="component" value="Unassembled WGS sequence"/>
</dbReference>
<dbReference type="GO" id="GO:2000220">
    <property type="term" value="P:regulation of pseudohyphal growth"/>
    <property type="evidence" value="ECO:0007669"/>
    <property type="project" value="TreeGrafter"/>
</dbReference>
<evidence type="ECO:0000256" key="4">
    <source>
        <dbReference type="ARBA" id="ARBA00023242"/>
    </source>
</evidence>
<dbReference type="SMART" id="SM00424">
    <property type="entry name" value="STE"/>
    <property type="match status" value="1"/>
</dbReference>
<dbReference type="PANTHER" id="PTHR47427">
    <property type="entry name" value="PROTEIN STE12"/>
    <property type="match status" value="1"/>
</dbReference>
<dbReference type="STRING" id="1173061.A0A0J9XL15"/>
<comment type="caution">
    <text evidence="7">The sequence shown here is derived from an EMBL/GenBank/DDBJ whole genome shotgun (WGS) entry which is preliminary data.</text>
</comment>
<feature type="compositionally biased region" description="Basic and acidic residues" evidence="6">
    <location>
        <begin position="380"/>
        <end position="391"/>
    </location>
</feature>
<dbReference type="Pfam" id="PF02200">
    <property type="entry name" value="STE"/>
    <property type="match status" value="1"/>
</dbReference>
<organism evidence="7 8">
    <name type="scientific">Geotrichum candidum</name>
    <name type="common">Oospora lactis</name>
    <name type="synonym">Dipodascus geotrichum</name>
    <dbReference type="NCBI Taxonomy" id="1173061"/>
    <lineage>
        <taxon>Eukaryota</taxon>
        <taxon>Fungi</taxon>
        <taxon>Dikarya</taxon>
        <taxon>Ascomycota</taxon>
        <taxon>Saccharomycotina</taxon>
        <taxon>Dipodascomycetes</taxon>
        <taxon>Dipodascales</taxon>
        <taxon>Dipodascaceae</taxon>
        <taxon>Geotrichum</taxon>
    </lineage>
</organism>
<keyword evidence="7" id="KW-0808">Transferase</keyword>
<dbReference type="InterPro" id="IPR052127">
    <property type="entry name" value="STE12_transcription_factor"/>
</dbReference>
<sequence length="529" mass="59472">MEPSDSQSIVPLTNILNELVQLKYFLLTGPAQLRTENGIHRHTLPNKEQISCIVWRNVYFITGTDIVRCLSFRFEAFGREISNRKKFEEGIFSDLRHLKCDSDAVLEQPKSEFLDYLYRNNCVRTQKKQKIFYWFSVNHDRLFQDALERDLKKELSGKKSSTTPIRDPALSFQYDGSRTLHDQLPDIIEKFPRPLADLADASSVMSNLPIMSGQMMQMPQFAASAAQPIPYQVVPTEVYQTDMLYPQHPPPPLVPEILIPPQQQPNAFYYPPEPVALPTDYTVDPQHPPQASDSHQSDFPLDYVEPNSNIIYVAQQPDATYYYDDTQYAPAFASTADPVTYDNQQFHVVYQQDSTGDIVSTMVPTTPGADLPKKSPKRVPFRDDFGKPELHRTVPNTVLQPRKLNAKVSKPALKAKPSRSLAAAQFDYSSSTSNSLSAAYFMPTPSDSGCSDVTAFGLADPDYPDAFSPAAAAAATAATAGFRRPGPLLRGGEYYQNQKKAVSKPEPDDYPDAYATAYNYDEPDRYAWL</sequence>
<evidence type="ECO:0000256" key="6">
    <source>
        <dbReference type="SAM" id="MobiDB-lite"/>
    </source>
</evidence>
<evidence type="ECO:0000256" key="1">
    <source>
        <dbReference type="ARBA" id="ARBA00004123"/>
    </source>
</evidence>
<evidence type="ECO:0000256" key="5">
    <source>
        <dbReference type="ARBA" id="ARBA00024345"/>
    </source>
</evidence>
<dbReference type="GO" id="GO:1990527">
    <property type="term" value="C:Tec1p-Ste12p-Dig1p complex"/>
    <property type="evidence" value="ECO:0007669"/>
    <property type="project" value="TreeGrafter"/>
</dbReference>
<evidence type="ECO:0000313" key="7">
    <source>
        <dbReference type="EMBL" id="CDO57896.1"/>
    </source>
</evidence>
<dbReference type="EMBL" id="CCBN010000027">
    <property type="protein sequence ID" value="CDO57896.1"/>
    <property type="molecule type" value="Genomic_DNA"/>
</dbReference>